<keyword evidence="11" id="KW-0560">Oxidoreductase</keyword>
<evidence type="ECO:0000256" key="16">
    <source>
        <dbReference type="ARBA" id="ARBA00029440"/>
    </source>
</evidence>
<feature type="domain" description="Glutamine amidotransferase type-2" evidence="18">
    <location>
        <begin position="58"/>
        <end position="455"/>
    </location>
</feature>
<dbReference type="InterPro" id="IPR013785">
    <property type="entry name" value="Aldolase_TIM"/>
</dbReference>
<dbReference type="GO" id="GO:0051538">
    <property type="term" value="F:3 iron, 4 sulfur cluster binding"/>
    <property type="evidence" value="ECO:0007669"/>
    <property type="project" value="UniProtKB-KW"/>
</dbReference>
<gene>
    <name evidence="19" type="ORF">METZ01_LOCUS41954</name>
</gene>
<dbReference type="InterPro" id="IPR036485">
    <property type="entry name" value="Glu_synth_asu_C_sf"/>
</dbReference>
<keyword evidence="7" id="KW-0288">FMN</keyword>
<dbReference type="GO" id="GO:0019676">
    <property type="term" value="P:ammonia assimilation cycle"/>
    <property type="evidence" value="ECO:0007669"/>
    <property type="project" value="TreeGrafter"/>
</dbReference>
<dbReference type="SUPFAM" id="SSF51395">
    <property type="entry name" value="FMN-linked oxidoreductases"/>
    <property type="match status" value="1"/>
</dbReference>
<comment type="pathway">
    <text evidence="16">Amino-acid biosynthesis.</text>
</comment>
<comment type="cofactor">
    <cofactor evidence="3">
        <name>FAD</name>
        <dbReference type="ChEBI" id="CHEBI:57692"/>
    </cofactor>
</comment>
<dbReference type="FunFam" id="3.20.20.70:FF:000031">
    <property type="entry name" value="Glutamate synthase 1 [NADH]"/>
    <property type="match status" value="1"/>
</dbReference>
<dbReference type="NCBIfam" id="NF008730">
    <property type="entry name" value="PRK11750.1"/>
    <property type="match status" value="1"/>
</dbReference>
<dbReference type="PANTHER" id="PTHR11938">
    <property type="entry name" value="FAD NADPH DEHYDROGENASE/OXIDOREDUCTASE"/>
    <property type="match status" value="1"/>
</dbReference>
<evidence type="ECO:0000256" key="6">
    <source>
        <dbReference type="ARBA" id="ARBA00022630"/>
    </source>
</evidence>
<dbReference type="GO" id="GO:0006537">
    <property type="term" value="P:glutamate biosynthetic process"/>
    <property type="evidence" value="ECO:0007669"/>
    <property type="project" value="UniProtKB-KW"/>
</dbReference>
<proteinExistence type="inferred from homology"/>
<evidence type="ECO:0000313" key="19">
    <source>
        <dbReference type="EMBL" id="SUZ89100.1"/>
    </source>
</evidence>
<reference evidence="19" key="1">
    <citation type="submission" date="2018-05" db="EMBL/GenBank/DDBJ databases">
        <authorList>
            <person name="Lanie J.A."/>
            <person name="Ng W.-L."/>
            <person name="Kazmierczak K.M."/>
            <person name="Andrzejewski T.M."/>
            <person name="Davidsen T.M."/>
            <person name="Wayne K.J."/>
            <person name="Tettelin H."/>
            <person name="Glass J.I."/>
            <person name="Rusch D."/>
            <person name="Podicherti R."/>
            <person name="Tsui H.-C.T."/>
            <person name="Winkler M.E."/>
        </authorList>
    </citation>
    <scope>NUCLEOTIDE SEQUENCE</scope>
</reference>
<dbReference type="Pfam" id="PF04898">
    <property type="entry name" value="Glu_syn_central"/>
    <property type="match status" value="1"/>
</dbReference>
<dbReference type="SUPFAM" id="SSF69336">
    <property type="entry name" value="Alpha subunit of glutamate synthase, C-terminal domain"/>
    <property type="match status" value="1"/>
</dbReference>
<dbReference type="CDD" id="cd00982">
    <property type="entry name" value="gltB_C"/>
    <property type="match status" value="1"/>
</dbReference>
<evidence type="ECO:0000256" key="7">
    <source>
        <dbReference type="ARBA" id="ARBA00022643"/>
    </source>
</evidence>
<evidence type="ECO:0000256" key="4">
    <source>
        <dbReference type="ARBA" id="ARBA00009716"/>
    </source>
</evidence>
<feature type="compositionally biased region" description="Basic residues" evidence="17">
    <location>
        <begin position="1571"/>
        <end position="1588"/>
    </location>
</feature>
<comment type="cofactor">
    <cofactor evidence="2">
        <name>[3Fe-4S] cluster</name>
        <dbReference type="ChEBI" id="CHEBI:21137"/>
    </cofactor>
</comment>
<evidence type="ECO:0000256" key="14">
    <source>
        <dbReference type="ARBA" id="ARBA00023164"/>
    </source>
</evidence>
<dbReference type="InterPro" id="IPR029055">
    <property type="entry name" value="Ntn_hydrolases_N"/>
</dbReference>
<evidence type="ECO:0000256" key="12">
    <source>
        <dbReference type="ARBA" id="ARBA00023004"/>
    </source>
</evidence>
<dbReference type="InterPro" id="IPR006982">
    <property type="entry name" value="Glu_synth_centr_N"/>
</dbReference>
<dbReference type="EMBL" id="UINC01001804">
    <property type="protein sequence ID" value="SUZ89100.1"/>
    <property type="molecule type" value="Genomic_DNA"/>
</dbReference>
<comment type="similarity">
    <text evidence="4">Belongs to the glutamate synthase family.</text>
</comment>
<keyword evidence="13" id="KW-0411">Iron-sulfur</keyword>
<evidence type="ECO:0000256" key="15">
    <source>
        <dbReference type="ARBA" id="ARBA00023291"/>
    </source>
</evidence>
<dbReference type="FunFam" id="2.160.20.60:FF:000001">
    <property type="entry name" value="Glutamate synthase, large subunit"/>
    <property type="match status" value="1"/>
</dbReference>
<evidence type="ECO:0000256" key="17">
    <source>
        <dbReference type="SAM" id="MobiDB-lite"/>
    </source>
</evidence>
<dbReference type="SUPFAM" id="SSF56235">
    <property type="entry name" value="N-terminal nucleophile aminohydrolases (Ntn hydrolases)"/>
    <property type="match status" value="1"/>
</dbReference>
<keyword evidence="12" id="KW-0408">Iron</keyword>
<organism evidence="19">
    <name type="scientific">marine metagenome</name>
    <dbReference type="NCBI Taxonomy" id="408172"/>
    <lineage>
        <taxon>unclassified sequences</taxon>
        <taxon>metagenomes</taxon>
        <taxon>ecological metagenomes</taxon>
    </lineage>
</organism>
<dbReference type="PANTHER" id="PTHR11938:SF133">
    <property type="entry name" value="GLUTAMATE SYNTHASE (NADH)"/>
    <property type="match status" value="1"/>
</dbReference>
<dbReference type="InterPro" id="IPR050711">
    <property type="entry name" value="ET-N_metabolism_enzyme"/>
</dbReference>
<dbReference type="CDD" id="cd02808">
    <property type="entry name" value="GltS_FMN"/>
    <property type="match status" value="1"/>
</dbReference>
<keyword evidence="8" id="KW-0479">Metal-binding</keyword>
<evidence type="ECO:0000256" key="1">
    <source>
        <dbReference type="ARBA" id="ARBA00001917"/>
    </source>
</evidence>
<dbReference type="Gene3D" id="3.60.20.10">
    <property type="entry name" value="Glutamine Phosphoribosylpyrophosphate, subunit 1, domain 1"/>
    <property type="match status" value="1"/>
</dbReference>
<name>A0A381RBS9_9ZZZZ</name>
<evidence type="ECO:0000259" key="18">
    <source>
        <dbReference type="PROSITE" id="PS51278"/>
    </source>
</evidence>
<feature type="compositionally biased region" description="Basic and acidic residues" evidence="17">
    <location>
        <begin position="1558"/>
        <end position="1570"/>
    </location>
</feature>
<dbReference type="PROSITE" id="PS51278">
    <property type="entry name" value="GATASE_TYPE_2"/>
    <property type="match status" value="1"/>
</dbReference>
<dbReference type="Gene3D" id="2.160.20.60">
    <property type="entry name" value="Glutamate synthase, alpha subunit, C-terminal domain"/>
    <property type="match status" value="1"/>
</dbReference>
<comment type="cofactor">
    <cofactor evidence="1">
        <name>FMN</name>
        <dbReference type="ChEBI" id="CHEBI:58210"/>
    </cofactor>
</comment>
<dbReference type="FunFam" id="3.20.20.70:FF:000053">
    <property type="entry name" value="Glutamate synthase large subunit"/>
    <property type="match status" value="1"/>
</dbReference>
<dbReference type="GO" id="GO:0015930">
    <property type="term" value="F:glutamate synthase activity"/>
    <property type="evidence" value="ECO:0007669"/>
    <property type="project" value="InterPro"/>
</dbReference>
<evidence type="ECO:0000256" key="3">
    <source>
        <dbReference type="ARBA" id="ARBA00001974"/>
    </source>
</evidence>
<keyword evidence="10" id="KW-0315">Glutamine amidotransferase</keyword>
<evidence type="ECO:0000256" key="10">
    <source>
        <dbReference type="ARBA" id="ARBA00022962"/>
    </source>
</evidence>
<keyword evidence="9" id="KW-0274">FAD</keyword>
<feature type="region of interest" description="Disordered" evidence="17">
    <location>
        <begin position="1558"/>
        <end position="1588"/>
    </location>
</feature>
<dbReference type="Pfam" id="PF00310">
    <property type="entry name" value="GATase_2"/>
    <property type="match status" value="1"/>
</dbReference>
<sequence length="1588" mass="173958">MHDTGVEPRNRDAAQGIPCGDWLVFPDSPNPMVIREPNRNGFPVRQGLYDPRNEHDACGIGFVANMHGLRSNEIVQQGLQVLLNLDHRGAVGADPTIGDGAGILVQVPHDFLVRATEKLGFKLPEPGYYGVGNVFLPRGAAARAACESELENMAKAEGQKPLGWRDVPVNRDGLSDTLLATEPVIRQFFIARGEGCSDQDAFERKLFVIRRRAEIAAEKIEGTQDFYICTLSTRVLGYKGMLLAKYVGRYFVDLLDENLVSSLALVHQRFSTNTFPSWRLAQPFRMIIHNGEINTLRGNLNWMNARRATMHSEVLGDDLSKIWPLIHEDQSDSACLDNALELLVQGGYSLAHATMMLIPEAWEGNRLMDPKHRAFYEYHAALMEPWDGPASMAFTDGRQIGATLDRNGLRPSRYVVTEDGLVVLASETGVLQIPEEKIVQKWRLQPGRMLLIDTEQGRIIDDAEIKDELATAHPYQDILDRTQVRVGDLPDCAAQYPTMSASLLDRQQAFGYTQESVRLMIGPMALDGVDPVGSMGNDTPIAVMSDRPKVLYQYFRQRFAQVTNPPIDPIRESLVMSLVSMIGPRPNLLGLDDRGSHMRLEAKHPILTDEELDKIRCIGKFAEGRFRAVTLDMTYPVENGISGMRMALDSLRKAAKEAVGRGDNIIVLSDRQLSSERLAIPAVLATGAVHHHLIRQGLRTLVGLVIETGEAHTVHDFTVLGGYGAEGINPYLAFETVRDIVEGGELPGITVEVAQAQYVKAAAKGILKVMSKMGISTYQSYCGAQIFDALGLNQEFVDEFFFGTGTSIEGIGLREVAEETINRHKTAFSVVPELDGVLDPGGEIQFRLRGEQHYWTPTSIAALQHAVRGNAEDRYRSFSAEINDQSQRLMTPRGLFEFLPANEPVPLAEVEPAKEIVKRFSTGAMSFGSISREAHTTLAIAMNRMGGQSNTGEGGEETDRFVPLPNGDSMNSAIKQVASGRFGVTADYLINADVMQIKIAQGAKPGEGGQLPGFKVDRVIAQVRHSTPGVGLISPPPHHDIYSIEDLAQLIFDLKNVNPRAQVSVKLVSEIGVGTVAAGVAKAHADRVTISGADGGTGASPRTSIYHAGSPVEIGLAETHQTLVLNQLRSRIAVQVDGGLRTGRDVVVGGLLGADEFGFSTAPLVASGCIMMRKCHLNTCPVGVATQDPVLRKRFSGQPEHVVNYFFFIAEEVRELMAELGFRRFKDMIGRSDRLDMRKGIEHFKAKGLDMSRLLARPEVGPEVSVSKTEEQEHKLHDVLDRKLIEEAMSALQDGKPIRLEHAIRNSDRTTGAMLSGEVARRYGHAGLPDDTIYVKLTGTAGQSFGAWLAHGVTLELLGDTNDYAGKGLSGGKLIVHPSERTKILPEQSMIVGNVILYGAISGEAYLRGVAAERFAVRNSGAWAVVEGVGDHGCEYMTGGVVVVLGPTGRNFAAGMSGGIAYVLDREGDFSLRVNPEMVELESVEDLRPLAERIPANTLSSVGRDMLGQDAARLQTMLARHARFTDSVTAKEILDHWDDYLPQFVKVMPNDYRKALTRMRDDGTSEDVKKSARPRSSRSRALKSYRDG</sequence>
<keyword evidence="6" id="KW-0285">Flavoprotein</keyword>
<evidence type="ECO:0000256" key="13">
    <source>
        <dbReference type="ARBA" id="ARBA00023014"/>
    </source>
</evidence>
<evidence type="ECO:0000256" key="11">
    <source>
        <dbReference type="ARBA" id="ARBA00023002"/>
    </source>
</evidence>
<keyword evidence="5" id="KW-0028">Amino-acid biosynthesis</keyword>
<dbReference type="Pfam" id="PF01645">
    <property type="entry name" value="Glu_synthase"/>
    <property type="match status" value="1"/>
</dbReference>
<dbReference type="FunFam" id="3.60.20.10:FF:000001">
    <property type="entry name" value="Glutamate synthase, large subunit"/>
    <property type="match status" value="1"/>
</dbReference>
<dbReference type="InterPro" id="IPR002932">
    <property type="entry name" value="Glu_synthdom"/>
</dbReference>
<evidence type="ECO:0000256" key="9">
    <source>
        <dbReference type="ARBA" id="ARBA00022827"/>
    </source>
</evidence>
<dbReference type="Pfam" id="PF01493">
    <property type="entry name" value="GXGXG"/>
    <property type="match status" value="1"/>
</dbReference>
<dbReference type="CDD" id="cd00713">
    <property type="entry name" value="GltS"/>
    <property type="match status" value="1"/>
</dbReference>
<accession>A0A381RBS9</accession>
<evidence type="ECO:0000256" key="2">
    <source>
        <dbReference type="ARBA" id="ARBA00001927"/>
    </source>
</evidence>
<evidence type="ECO:0000256" key="5">
    <source>
        <dbReference type="ARBA" id="ARBA00022605"/>
    </source>
</evidence>
<dbReference type="GO" id="GO:0046872">
    <property type="term" value="F:metal ion binding"/>
    <property type="evidence" value="ECO:0007669"/>
    <property type="project" value="UniProtKB-KW"/>
</dbReference>
<evidence type="ECO:0000256" key="8">
    <source>
        <dbReference type="ARBA" id="ARBA00022723"/>
    </source>
</evidence>
<dbReference type="Gene3D" id="3.20.20.70">
    <property type="entry name" value="Aldolase class I"/>
    <property type="match status" value="2"/>
</dbReference>
<protein>
    <recommendedName>
        <fullName evidence="18">Glutamine amidotransferase type-2 domain-containing protein</fullName>
    </recommendedName>
</protein>
<keyword evidence="15" id="KW-0003">3Fe-4S</keyword>
<dbReference type="InterPro" id="IPR017932">
    <property type="entry name" value="GATase_2_dom"/>
</dbReference>
<dbReference type="InterPro" id="IPR002489">
    <property type="entry name" value="Glu_synth_asu_C"/>
</dbReference>
<keyword evidence="14" id="KW-0314">Glutamate biosynthesis</keyword>